<dbReference type="Gene3D" id="3.30.70.330">
    <property type="match status" value="1"/>
</dbReference>
<keyword evidence="4 12" id="KW-0378">Hydrolase</keyword>
<dbReference type="eggNOG" id="COG0513">
    <property type="taxonomic scope" value="Bacteria"/>
</dbReference>
<dbReference type="InterPro" id="IPR057325">
    <property type="entry name" value="DeaD_dimer"/>
</dbReference>
<dbReference type="PROSITE" id="PS51194">
    <property type="entry name" value="HELICASE_CTER"/>
    <property type="match status" value="1"/>
</dbReference>
<dbReference type="InterPro" id="IPR044742">
    <property type="entry name" value="DEAD/DEAH_RhlB"/>
</dbReference>
<proteinExistence type="inferred from homology"/>
<evidence type="ECO:0000259" key="15">
    <source>
        <dbReference type="PROSITE" id="PS51194"/>
    </source>
</evidence>
<feature type="compositionally biased region" description="Basic and acidic residues" evidence="13">
    <location>
        <begin position="452"/>
        <end position="513"/>
    </location>
</feature>
<dbReference type="InParanoid" id="B4D0Q1"/>
<evidence type="ECO:0000256" key="10">
    <source>
        <dbReference type="ARBA" id="ARBA00074363"/>
    </source>
</evidence>
<dbReference type="GO" id="GO:0003724">
    <property type="term" value="F:RNA helicase activity"/>
    <property type="evidence" value="ECO:0007669"/>
    <property type="project" value="UniProtKB-EC"/>
</dbReference>
<evidence type="ECO:0000256" key="8">
    <source>
        <dbReference type="ARBA" id="ARBA00038437"/>
    </source>
</evidence>
<dbReference type="STRING" id="497964.CfE428DRAFT_2502"/>
<evidence type="ECO:0000259" key="14">
    <source>
        <dbReference type="PROSITE" id="PS51192"/>
    </source>
</evidence>
<dbReference type="SUPFAM" id="SSF52540">
    <property type="entry name" value="P-loop containing nucleoside triphosphate hydrolases"/>
    <property type="match status" value="1"/>
</dbReference>
<dbReference type="InterPro" id="IPR000629">
    <property type="entry name" value="RNA-helicase_DEAD-box_CS"/>
</dbReference>
<dbReference type="Gene3D" id="3.40.50.300">
    <property type="entry name" value="P-loop containing nucleotide triphosphate hydrolases"/>
    <property type="match status" value="2"/>
</dbReference>
<dbReference type="InterPro" id="IPR012677">
    <property type="entry name" value="Nucleotide-bd_a/b_plait_sf"/>
</dbReference>
<comment type="catalytic activity">
    <reaction evidence="9">
        <text>ATP + H2O = ADP + phosphate + H(+)</text>
        <dbReference type="Rhea" id="RHEA:13065"/>
        <dbReference type="ChEBI" id="CHEBI:15377"/>
        <dbReference type="ChEBI" id="CHEBI:15378"/>
        <dbReference type="ChEBI" id="CHEBI:30616"/>
        <dbReference type="ChEBI" id="CHEBI:43474"/>
        <dbReference type="ChEBI" id="CHEBI:456216"/>
        <dbReference type="EC" id="3.6.4.13"/>
    </reaction>
</comment>
<evidence type="ECO:0000259" key="16">
    <source>
        <dbReference type="PROSITE" id="PS51195"/>
    </source>
</evidence>
<dbReference type="GO" id="GO:0003676">
    <property type="term" value="F:nucleic acid binding"/>
    <property type="evidence" value="ECO:0007669"/>
    <property type="project" value="InterPro"/>
</dbReference>
<dbReference type="Pfam" id="PF00270">
    <property type="entry name" value="DEAD"/>
    <property type="match status" value="1"/>
</dbReference>
<dbReference type="PROSITE" id="PS51195">
    <property type="entry name" value="Q_MOTIF"/>
    <property type="match status" value="1"/>
</dbReference>
<dbReference type="InterPro" id="IPR005580">
    <property type="entry name" value="DbpA/CsdA_RNA-bd_dom"/>
</dbReference>
<evidence type="ECO:0000256" key="9">
    <source>
        <dbReference type="ARBA" id="ARBA00047984"/>
    </source>
</evidence>
<keyword evidence="6 12" id="KW-0067">ATP-binding</keyword>
<dbReference type="PROSITE" id="PS51192">
    <property type="entry name" value="HELICASE_ATP_BIND_1"/>
    <property type="match status" value="1"/>
</dbReference>
<dbReference type="InterPro" id="IPR014001">
    <property type="entry name" value="Helicase_ATP-bd"/>
</dbReference>
<evidence type="ECO:0000256" key="12">
    <source>
        <dbReference type="RuleBase" id="RU000492"/>
    </source>
</evidence>
<dbReference type="InterPro" id="IPR050079">
    <property type="entry name" value="DEAD_box_RNA_helicase"/>
</dbReference>
<dbReference type="InterPro" id="IPR011545">
    <property type="entry name" value="DEAD/DEAH_box_helicase_dom"/>
</dbReference>
<accession>B4D0Q1</accession>
<comment type="similarity">
    <text evidence="8 12">Belongs to the DEAD box helicase family.</text>
</comment>
<sequence length="591" mass="66793">MQKKPFTELGLSPELLKAVAKMGFEEASPIQSETIPQLLTGADVVGLSQTGSGKTAAFAIPAIERVDGNLRAPQVLILCPTRELAMQVAEEVAKLAFFKRGVRELPIYGGQSYDRQLRGLRDGAQIIIGTPGRVMDHLERKTLRLDQVGMIILDEADRMLDMGFRDDIETILGQAPAERQTVFFSATMPPAINQLVKKYTKEPVNVRIQAQEMTVPAIDQSYYEVDRRSKLEVLCRLIDLQDIKYGIIFCATKMMVDELSDHLKARGYSSDKLHGDISQSMRERVVAKFRKRGFEFLVATDVAARGLDVDDIEVVFNYDLPQDAEDYVHRIGRTGRAGRSGRAVTFVAGREIWKMQQIIRFTKGKVRRERVPSAEEVEQKRTSEFLENLRETLEKGEYKRQDTVIDQLLDQGYSATDIASALIHLLGGDKPAAQPIVEEQPRREYPNYQSREYPKYESRKSSPRETEARAPREHRESREPREAAARKEFHAPAERREKPSRSPRREPSAASHEEGMVRLVFNVGNAHQIEPGDFVGVIAGVTRLPKEVVGRIEILDRESLVDVSDECADQVLKKLNGIKFKGRRLNVNIAR</sequence>
<evidence type="ECO:0000256" key="5">
    <source>
        <dbReference type="ARBA" id="ARBA00022806"/>
    </source>
</evidence>
<dbReference type="CDD" id="cd12252">
    <property type="entry name" value="RRM_DbpA"/>
    <property type="match status" value="1"/>
</dbReference>
<dbReference type="InterPro" id="IPR014014">
    <property type="entry name" value="RNA_helicase_DEAD_Q_motif"/>
</dbReference>
<dbReference type="AlphaFoldDB" id="B4D0Q1"/>
<keyword evidence="2" id="KW-0963">Cytoplasm</keyword>
<dbReference type="GO" id="GO:0009266">
    <property type="term" value="P:response to temperature stimulus"/>
    <property type="evidence" value="ECO:0007669"/>
    <property type="project" value="UniProtKB-ARBA"/>
</dbReference>
<dbReference type="GO" id="GO:0005829">
    <property type="term" value="C:cytosol"/>
    <property type="evidence" value="ECO:0007669"/>
    <property type="project" value="TreeGrafter"/>
</dbReference>
<gene>
    <name evidence="17" type="ORF">CfE428DRAFT_2502</name>
</gene>
<feature type="domain" description="DEAD-box RNA helicase Q" evidence="16">
    <location>
        <begin position="4"/>
        <end position="32"/>
    </location>
</feature>
<keyword evidence="18" id="KW-1185">Reference proteome</keyword>
<feature type="domain" description="Helicase ATP-binding" evidence="14">
    <location>
        <begin position="35"/>
        <end position="206"/>
    </location>
</feature>
<dbReference type="PROSITE" id="PS00039">
    <property type="entry name" value="DEAD_ATP_HELICASE"/>
    <property type="match status" value="1"/>
</dbReference>
<evidence type="ECO:0000256" key="6">
    <source>
        <dbReference type="ARBA" id="ARBA00022840"/>
    </source>
</evidence>
<name>B4D0Q1_9BACT</name>
<evidence type="ECO:0000313" key="18">
    <source>
        <dbReference type="Proteomes" id="UP000005824"/>
    </source>
</evidence>
<evidence type="ECO:0000256" key="3">
    <source>
        <dbReference type="ARBA" id="ARBA00022741"/>
    </source>
</evidence>
<dbReference type="InterPro" id="IPR027417">
    <property type="entry name" value="P-loop_NTPase"/>
</dbReference>
<keyword evidence="5 12" id="KW-0347">Helicase</keyword>
<evidence type="ECO:0000256" key="11">
    <source>
        <dbReference type="PROSITE-ProRule" id="PRU00552"/>
    </source>
</evidence>
<evidence type="ECO:0000256" key="2">
    <source>
        <dbReference type="ARBA" id="ARBA00022490"/>
    </source>
</evidence>
<dbReference type="EMBL" id="ABVL01000006">
    <property type="protein sequence ID" value="EDY19913.1"/>
    <property type="molecule type" value="Genomic_DNA"/>
</dbReference>
<dbReference type="FunFam" id="3.40.50.300:FF:000108">
    <property type="entry name" value="ATP-dependent RNA helicase RhlE"/>
    <property type="match status" value="1"/>
</dbReference>
<protein>
    <recommendedName>
        <fullName evidence="10">DEAD-box ATP-dependent RNA helicase RhpA</fullName>
        <ecNumber evidence="1">3.6.4.13</ecNumber>
    </recommendedName>
</protein>
<keyword evidence="3 12" id="KW-0547">Nucleotide-binding</keyword>
<dbReference type="PANTHER" id="PTHR47959">
    <property type="entry name" value="ATP-DEPENDENT RNA HELICASE RHLE-RELATED"/>
    <property type="match status" value="1"/>
</dbReference>
<dbReference type="Pfam" id="PF25399">
    <property type="entry name" value="DeaD_dimer"/>
    <property type="match status" value="1"/>
</dbReference>
<dbReference type="Pfam" id="PF03880">
    <property type="entry name" value="DbpA"/>
    <property type="match status" value="1"/>
</dbReference>
<dbReference type="EC" id="3.6.4.13" evidence="1"/>
<keyword evidence="7" id="KW-0346">Stress response</keyword>
<dbReference type="InterPro" id="IPR001650">
    <property type="entry name" value="Helicase_C-like"/>
</dbReference>
<evidence type="ECO:0000256" key="4">
    <source>
        <dbReference type="ARBA" id="ARBA00022801"/>
    </source>
</evidence>
<dbReference type="GO" id="GO:0005524">
    <property type="term" value="F:ATP binding"/>
    <property type="evidence" value="ECO:0007669"/>
    <property type="project" value="UniProtKB-KW"/>
</dbReference>
<dbReference type="SMART" id="SM00490">
    <property type="entry name" value="HELICc"/>
    <property type="match status" value="1"/>
</dbReference>
<evidence type="ECO:0000256" key="13">
    <source>
        <dbReference type="SAM" id="MobiDB-lite"/>
    </source>
</evidence>
<dbReference type="Pfam" id="PF00271">
    <property type="entry name" value="Helicase_C"/>
    <property type="match status" value="1"/>
</dbReference>
<dbReference type="SMART" id="SM00487">
    <property type="entry name" value="DEXDc"/>
    <property type="match status" value="1"/>
</dbReference>
<evidence type="ECO:0000256" key="1">
    <source>
        <dbReference type="ARBA" id="ARBA00012552"/>
    </source>
</evidence>
<comment type="caution">
    <text evidence="17">The sequence shown here is derived from an EMBL/GenBank/DDBJ whole genome shotgun (WGS) entry which is preliminary data.</text>
</comment>
<dbReference type="CDD" id="cd18787">
    <property type="entry name" value="SF2_C_DEAD"/>
    <property type="match status" value="1"/>
</dbReference>
<evidence type="ECO:0000313" key="17">
    <source>
        <dbReference type="EMBL" id="EDY19913.1"/>
    </source>
</evidence>
<dbReference type="RefSeq" id="WP_006979827.1">
    <property type="nucleotide sequence ID" value="NZ_ABVL01000006.1"/>
</dbReference>
<feature type="region of interest" description="Disordered" evidence="13">
    <location>
        <begin position="434"/>
        <end position="513"/>
    </location>
</feature>
<evidence type="ECO:0000256" key="7">
    <source>
        <dbReference type="ARBA" id="ARBA00023016"/>
    </source>
</evidence>
<feature type="short sequence motif" description="Q motif" evidence="11">
    <location>
        <begin position="4"/>
        <end position="32"/>
    </location>
</feature>
<reference evidence="17 18" key="1">
    <citation type="journal article" date="2011" name="J. Bacteriol.">
        <title>Genome sequence of Chthoniobacter flavus Ellin428, an aerobic heterotrophic soil bacterium.</title>
        <authorList>
            <person name="Kant R."/>
            <person name="van Passel M.W."/>
            <person name="Palva A."/>
            <person name="Lucas S."/>
            <person name="Lapidus A."/>
            <person name="Glavina Del Rio T."/>
            <person name="Dalin E."/>
            <person name="Tice H."/>
            <person name="Bruce D."/>
            <person name="Goodwin L."/>
            <person name="Pitluck S."/>
            <person name="Larimer F.W."/>
            <person name="Land M.L."/>
            <person name="Hauser L."/>
            <person name="Sangwan P."/>
            <person name="de Vos W.M."/>
            <person name="Janssen P.H."/>
            <person name="Smidt H."/>
        </authorList>
    </citation>
    <scope>NUCLEOTIDE SEQUENCE [LARGE SCALE GENOMIC DNA]</scope>
    <source>
        <strain evidence="17 18">Ellin428</strain>
    </source>
</reference>
<dbReference type="GO" id="GO:0042255">
    <property type="term" value="P:ribosome assembly"/>
    <property type="evidence" value="ECO:0007669"/>
    <property type="project" value="UniProtKB-ARBA"/>
</dbReference>
<dbReference type="Proteomes" id="UP000005824">
    <property type="component" value="Unassembled WGS sequence"/>
</dbReference>
<dbReference type="PANTHER" id="PTHR47959:SF13">
    <property type="entry name" value="ATP-DEPENDENT RNA HELICASE RHLE"/>
    <property type="match status" value="1"/>
</dbReference>
<dbReference type="GO" id="GO:0016787">
    <property type="term" value="F:hydrolase activity"/>
    <property type="evidence" value="ECO:0007669"/>
    <property type="project" value="UniProtKB-KW"/>
</dbReference>
<dbReference type="CDD" id="cd00268">
    <property type="entry name" value="DEADc"/>
    <property type="match status" value="1"/>
</dbReference>
<dbReference type="FunCoup" id="B4D0Q1">
    <property type="interactions" value="449"/>
</dbReference>
<organism evidence="17 18">
    <name type="scientific">Chthoniobacter flavus Ellin428</name>
    <dbReference type="NCBI Taxonomy" id="497964"/>
    <lineage>
        <taxon>Bacteria</taxon>
        <taxon>Pseudomonadati</taxon>
        <taxon>Verrucomicrobiota</taxon>
        <taxon>Spartobacteria</taxon>
        <taxon>Chthoniobacterales</taxon>
        <taxon>Chthoniobacteraceae</taxon>
        <taxon>Chthoniobacter</taxon>
    </lineage>
</organism>
<feature type="domain" description="Helicase C-terminal" evidence="15">
    <location>
        <begin position="217"/>
        <end position="378"/>
    </location>
</feature>